<proteinExistence type="predicted"/>
<keyword evidence="1" id="KW-1133">Transmembrane helix</keyword>
<feature type="transmembrane region" description="Helical" evidence="1">
    <location>
        <begin position="12"/>
        <end position="29"/>
    </location>
</feature>
<dbReference type="Proteomes" id="UP000191931">
    <property type="component" value="Unassembled WGS sequence"/>
</dbReference>
<keyword evidence="1" id="KW-0812">Transmembrane</keyword>
<reference evidence="2 3" key="1">
    <citation type="submission" date="2017-03" db="EMBL/GenBank/DDBJ databases">
        <authorList>
            <person name="Afonso C.L."/>
            <person name="Miller P.J."/>
            <person name="Scott M.A."/>
            <person name="Spackman E."/>
            <person name="Goraichik I."/>
            <person name="Dimitrov K.M."/>
            <person name="Suarez D.L."/>
            <person name="Swayne D.E."/>
        </authorList>
    </citation>
    <scope>NUCLEOTIDE SEQUENCE [LARGE SCALE GENOMIC DNA]</scope>
    <source>
        <strain evidence="2">PRJEB14757</strain>
    </source>
</reference>
<dbReference type="STRING" id="1246637.MTBBW1_1880027"/>
<organism evidence="2 3">
    <name type="scientific">Desulfamplus magnetovallimortis</name>
    <dbReference type="NCBI Taxonomy" id="1246637"/>
    <lineage>
        <taxon>Bacteria</taxon>
        <taxon>Pseudomonadati</taxon>
        <taxon>Thermodesulfobacteriota</taxon>
        <taxon>Desulfobacteria</taxon>
        <taxon>Desulfobacterales</taxon>
        <taxon>Desulfobacteraceae</taxon>
        <taxon>Desulfamplus</taxon>
    </lineage>
</organism>
<gene>
    <name evidence="2" type="ORF">MTBBW1_1880027</name>
</gene>
<accession>A0A1W1HAT3</accession>
<evidence type="ECO:0000256" key="1">
    <source>
        <dbReference type="SAM" id="Phobius"/>
    </source>
</evidence>
<name>A0A1W1HAT3_9BACT</name>
<dbReference type="EMBL" id="FWEV01000099">
    <property type="protein sequence ID" value="SLM29590.1"/>
    <property type="molecule type" value="Genomic_DNA"/>
</dbReference>
<dbReference type="AlphaFoldDB" id="A0A1W1HAT3"/>
<evidence type="ECO:0000313" key="2">
    <source>
        <dbReference type="EMBL" id="SLM29590.1"/>
    </source>
</evidence>
<sequence length="51" mass="5840">MPDSSDVYKSLIMLIKFVLWAGINVLRYIEVNQCGQQKLTLSPMVDQNILL</sequence>
<keyword evidence="1" id="KW-0472">Membrane</keyword>
<keyword evidence="3" id="KW-1185">Reference proteome</keyword>
<protein>
    <submittedName>
        <fullName evidence="2">Uncharacterized protein</fullName>
    </submittedName>
</protein>
<evidence type="ECO:0000313" key="3">
    <source>
        <dbReference type="Proteomes" id="UP000191931"/>
    </source>
</evidence>